<dbReference type="CDD" id="cd01454">
    <property type="entry name" value="vWA_norD_type"/>
    <property type="match status" value="1"/>
</dbReference>
<dbReference type="Gene3D" id="3.40.50.410">
    <property type="entry name" value="von Willebrand factor, type A domain"/>
    <property type="match status" value="1"/>
</dbReference>
<dbReference type="InterPro" id="IPR051928">
    <property type="entry name" value="NorD/CobT"/>
</dbReference>
<dbReference type="RefSeq" id="WP_123399827.1">
    <property type="nucleotide sequence ID" value="NZ_RJVI01000001.1"/>
</dbReference>
<feature type="domain" description="VWFA" evidence="1">
    <location>
        <begin position="531"/>
        <end position="712"/>
    </location>
</feature>
<organism evidence="2 3">
    <name type="scientific">Inmirania thermothiophila</name>
    <dbReference type="NCBI Taxonomy" id="1750597"/>
    <lineage>
        <taxon>Bacteria</taxon>
        <taxon>Pseudomonadati</taxon>
        <taxon>Pseudomonadota</taxon>
        <taxon>Gammaproteobacteria</taxon>
        <taxon>Chromatiales</taxon>
        <taxon>Ectothiorhodospiraceae</taxon>
        <taxon>Inmirania</taxon>
    </lineage>
</organism>
<dbReference type="Proteomes" id="UP000276634">
    <property type="component" value="Unassembled WGS sequence"/>
</dbReference>
<accession>A0A3N1Y7Q6</accession>
<protein>
    <submittedName>
        <fullName evidence="2">Nitric oxide reductase NorD protein</fullName>
    </submittedName>
</protein>
<dbReference type="InterPro" id="IPR002035">
    <property type="entry name" value="VWF_A"/>
</dbReference>
<evidence type="ECO:0000313" key="2">
    <source>
        <dbReference type="EMBL" id="ROR34551.1"/>
    </source>
</evidence>
<comment type="caution">
    <text evidence="2">The sequence shown here is derived from an EMBL/GenBank/DDBJ whole genome shotgun (WGS) entry which is preliminary data.</text>
</comment>
<proteinExistence type="predicted"/>
<dbReference type="InterPro" id="IPR036465">
    <property type="entry name" value="vWFA_dom_sf"/>
</dbReference>
<reference evidence="2 3" key="1">
    <citation type="submission" date="2018-11" db="EMBL/GenBank/DDBJ databases">
        <title>Genomic Encyclopedia of Type Strains, Phase IV (KMG-IV): sequencing the most valuable type-strain genomes for metagenomic binning, comparative biology and taxonomic classification.</title>
        <authorList>
            <person name="Goeker M."/>
        </authorList>
    </citation>
    <scope>NUCLEOTIDE SEQUENCE [LARGE SCALE GENOMIC DNA]</scope>
    <source>
        <strain evidence="2 3">DSM 100275</strain>
    </source>
</reference>
<dbReference type="PROSITE" id="PS50234">
    <property type="entry name" value="VWFA"/>
    <property type="match status" value="1"/>
</dbReference>
<dbReference type="OrthoDB" id="9758211at2"/>
<gene>
    <name evidence="2" type="ORF">EDC57_0449</name>
</gene>
<dbReference type="PANTHER" id="PTHR41248">
    <property type="entry name" value="NORD PROTEIN"/>
    <property type="match status" value="1"/>
</dbReference>
<dbReference type="SMART" id="SM00327">
    <property type="entry name" value="VWA"/>
    <property type="match status" value="1"/>
</dbReference>
<dbReference type="PANTHER" id="PTHR41248:SF1">
    <property type="entry name" value="NORD PROTEIN"/>
    <property type="match status" value="1"/>
</dbReference>
<evidence type="ECO:0000259" key="1">
    <source>
        <dbReference type="PROSITE" id="PS50234"/>
    </source>
</evidence>
<evidence type="ECO:0000313" key="3">
    <source>
        <dbReference type="Proteomes" id="UP000276634"/>
    </source>
</evidence>
<dbReference type="AlphaFoldDB" id="A0A3N1Y7Q6"/>
<keyword evidence="3" id="KW-1185">Reference proteome</keyword>
<name>A0A3N1Y7Q6_9GAMM</name>
<sequence>MGRAPVEAVEAQLDRLLEAVLSSRRTAAAPARALAGMAPAARAEALRWVEVLAAAHPELAYRLALMAPAVWRVADAALREAWLREALDAYDRGGMLAGLAVLDGFEAWRARRAAEAAAVRLEEVRAVLEAFVRGLSGRPLRIEPAPPGEPPHTDTEALYLPARIDRFARREDNLALYRALAVHLWAEVGYGTWRVPRWLGEAGAHLWREGRWDLLGVAQGRYADPSRLAACFHTLERLRLDARLARELPGAAAELARLRALAGEAAVPPGWEAMAARLARPDAEVRDSYALLAQAATEAPPPPLCYQGAALPERVEAVREARVRREAEALGRLLVRADPQRAPRGPAPAGTEAEAAEAGRRLLEAVLEGGLRVPPEEARALVRSIVLDFGEVPPEHLVAAGDGLYPWSPDAAPGGGDEATQEADGDGLRYDEWDYTRRGYRRDWCVLRELEGPAGDAGFVAGALARHRGLVRRIRRGFELLRGGERVLRRERLGDEVDLDALVEGLADLARGEELPEGLFRRRVRDARDVAVLFMVDMSGSTRGWVNTAEREALVLLCEALETLGDRYAIYGFSGTTRLRCEVYRIKGFDEPYGEAVQARIAGIEPRDYTRMGVALRHLGRRLAAVEARTRLLVTLSDGKPDDFDGYRGRYGIEDTRQALLELMRDGIHPFCITIDEQARDYLPRLYGAARFVVLDDVAELPRKVADIYRRIAT</sequence>
<dbReference type="SUPFAM" id="SSF53300">
    <property type="entry name" value="vWA-like"/>
    <property type="match status" value="1"/>
</dbReference>
<dbReference type="EMBL" id="RJVI01000001">
    <property type="protein sequence ID" value="ROR34551.1"/>
    <property type="molecule type" value="Genomic_DNA"/>
</dbReference>